<evidence type="ECO:0000313" key="3">
    <source>
        <dbReference type="EMBL" id="NDW06232.1"/>
    </source>
</evidence>
<evidence type="ECO:0000256" key="1">
    <source>
        <dbReference type="SAM" id="MobiDB-lite"/>
    </source>
</evidence>
<reference evidence="3 4" key="1">
    <citation type="submission" date="2020-01" db="EMBL/GenBank/DDBJ databases">
        <title>Jiella pacifica sp. nov.</title>
        <authorList>
            <person name="Xue Z."/>
            <person name="Zhu S."/>
            <person name="Chen J."/>
            <person name="Yang J."/>
        </authorList>
    </citation>
    <scope>NUCLEOTIDE SEQUENCE [LARGE SCALE GENOMIC DNA]</scope>
    <source>
        <strain evidence="3 4">40Bstr34</strain>
    </source>
</reference>
<feature type="region of interest" description="Disordered" evidence="1">
    <location>
        <begin position="1"/>
        <end position="26"/>
    </location>
</feature>
<dbReference type="PANTHER" id="PTHR15032:SF4">
    <property type="entry name" value="N-ACYL-PHOSPHATIDYLETHANOLAMINE-HYDROLYZING PHOSPHOLIPASE D"/>
    <property type="match status" value="1"/>
</dbReference>
<proteinExistence type="predicted"/>
<evidence type="ECO:0000259" key="2">
    <source>
        <dbReference type="Pfam" id="PF12706"/>
    </source>
</evidence>
<sequence length="357" mass="39003">MTRNPYHSGPISDHFDGTRFFNPGQPRTDRRFKDLLKWQFSGERAKWPDHLPVEPATPAARVAGLRVTMVGHASVLIQVAGLNVLTDPVWSDRVSPFSFAGPKRVAEPGVRFEDLPPIDLVLLSHNHYDHCDVATLERLHTEHRPKVITALGNDTLLSRTIAGIDVVAGDWGDEIAFGEQPIGAMGRPDAAPVDASGGGAGDRASKAQRAAIAIVPAHHWSRRGFSDTRMCLWCGFVLKAGGRTVYFAGDSGYGGGRIFRDIGERHGAPDLALIPIGAYAPRWFMEPQHMNPEEAVKTFVDVQARQAVGIHWGTVQLTDEPVDEPANMLVRHLSDAGIRADRFRPLTPGESLDVGET</sequence>
<dbReference type="GO" id="GO:0005737">
    <property type="term" value="C:cytoplasm"/>
    <property type="evidence" value="ECO:0007669"/>
    <property type="project" value="TreeGrafter"/>
</dbReference>
<dbReference type="InterPro" id="IPR036866">
    <property type="entry name" value="RibonucZ/Hydroxyglut_hydro"/>
</dbReference>
<keyword evidence="4" id="KW-1185">Reference proteome</keyword>
<feature type="domain" description="Metallo-beta-lactamase" evidence="2">
    <location>
        <begin position="83"/>
        <end position="312"/>
    </location>
</feature>
<dbReference type="InterPro" id="IPR001279">
    <property type="entry name" value="Metallo-B-lactamas"/>
</dbReference>
<dbReference type="GO" id="GO:0070290">
    <property type="term" value="F:N-acylphosphatidylethanolamine-specific phospholipase D activity"/>
    <property type="evidence" value="ECO:0007669"/>
    <property type="project" value="InterPro"/>
</dbReference>
<dbReference type="Pfam" id="PF12706">
    <property type="entry name" value="Lactamase_B_2"/>
    <property type="match status" value="1"/>
</dbReference>
<dbReference type="EMBL" id="JAAAMG010000015">
    <property type="protein sequence ID" value="NDW06232.1"/>
    <property type="molecule type" value="Genomic_DNA"/>
</dbReference>
<dbReference type="Proteomes" id="UP000469011">
    <property type="component" value="Unassembled WGS sequence"/>
</dbReference>
<name>A0A6N9T6Q4_9HYPH</name>
<gene>
    <name evidence="3" type="ORF">GTK09_17570</name>
</gene>
<dbReference type="AlphaFoldDB" id="A0A6N9T6Q4"/>
<dbReference type="PANTHER" id="PTHR15032">
    <property type="entry name" value="N-ACYL-PHOSPHATIDYLETHANOLAMINE-HYDROLYZING PHOSPHOLIPASE D"/>
    <property type="match status" value="1"/>
</dbReference>
<dbReference type="Gene3D" id="3.60.15.10">
    <property type="entry name" value="Ribonuclease Z/Hydroxyacylglutathione hydrolase-like"/>
    <property type="match status" value="1"/>
</dbReference>
<protein>
    <recommendedName>
        <fullName evidence="2">Metallo-beta-lactamase domain-containing protein</fullName>
    </recommendedName>
</protein>
<dbReference type="InterPro" id="IPR024884">
    <property type="entry name" value="NAPE-PLD"/>
</dbReference>
<evidence type="ECO:0000313" key="4">
    <source>
        <dbReference type="Proteomes" id="UP000469011"/>
    </source>
</evidence>
<comment type="caution">
    <text evidence="3">The sequence shown here is derived from an EMBL/GenBank/DDBJ whole genome shotgun (WGS) entry which is preliminary data.</text>
</comment>
<dbReference type="GO" id="GO:0008270">
    <property type="term" value="F:zinc ion binding"/>
    <property type="evidence" value="ECO:0007669"/>
    <property type="project" value="InterPro"/>
</dbReference>
<dbReference type="SUPFAM" id="SSF56281">
    <property type="entry name" value="Metallo-hydrolase/oxidoreductase"/>
    <property type="match status" value="1"/>
</dbReference>
<dbReference type="PIRSF" id="PIRSF038896">
    <property type="entry name" value="NAPE-PLD"/>
    <property type="match status" value="1"/>
</dbReference>
<organism evidence="3 4">
    <name type="scientific">Jiella pacifica</name>
    <dbReference type="NCBI Taxonomy" id="2696469"/>
    <lineage>
        <taxon>Bacteria</taxon>
        <taxon>Pseudomonadati</taxon>
        <taxon>Pseudomonadota</taxon>
        <taxon>Alphaproteobacteria</taxon>
        <taxon>Hyphomicrobiales</taxon>
        <taxon>Aurantimonadaceae</taxon>
        <taxon>Jiella</taxon>
    </lineage>
</organism>
<accession>A0A6N9T6Q4</accession>